<sequence>MPSPRGFAICLLAAGLLPASGANGPEFPIGSVIQNFALPQADANGKKTAMVHGKRATVISPNQLKIEDLKVELFNSEGAVETTITAVRSDFWRKENRLTTDTGILVQRPTLMISSNGIDWNVADSNGTLYHRVRVVLSNSAP</sequence>
<feature type="signal peptide" evidence="1">
    <location>
        <begin position="1"/>
        <end position="21"/>
    </location>
</feature>
<evidence type="ECO:0008006" key="4">
    <source>
        <dbReference type="Google" id="ProtNLM"/>
    </source>
</evidence>
<proteinExistence type="predicted"/>
<name>A0A0R2RLV3_9BACT</name>
<evidence type="ECO:0000256" key="1">
    <source>
        <dbReference type="SAM" id="SignalP"/>
    </source>
</evidence>
<dbReference type="AlphaFoldDB" id="A0A0R2RLV3"/>
<dbReference type="EMBL" id="LIBO01000180">
    <property type="protein sequence ID" value="KRO61888.1"/>
    <property type="molecule type" value="Genomic_DNA"/>
</dbReference>
<reference evidence="2 3" key="1">
    <citation type="submission" date="2015-10" db="EMBL/GenBank/DDBJ databases">
        <title>Metagenome-Assembled Genomes uncover a global brackish microbiome.</title>
        <authorList>
            <person name="Hugerth L.W."/>
            <person name="Larsson J."/>
            <person name="Alneberg J."/>
            <person name="Lindh M.V."/>
            <person name="Legrand C."/>
            <person name="Pinhassi J."/>
            <person name="Andersson A.F."/>
        </authorList>
    </citation>
    <scope>NUCLEOTIDE SEQUENCE [LARGE SCALE GENOMIC DNA]</scope>
    <source>
        <strain evidence="2">BACL18 MAG-120507-bin52</strain>
    </source>
</reference>
<evidence type="ECO:0000313" key="2">
    <source>
        <dbReference type="EMBL" id="KRO61888.1"/>
    </source>
</evidence>
<accession>A0A0R2RLV3</accession>
<keyword evidence="1" id="KW-0732">Signal</keyword>
<dbReference type="Proteomes" id="UP000051269">
    <property type="component" value="Unassembled WGS sequence"/>
</dbReference>
<feature type="chain" id="PRO_5006422852" description="Organic solvent tolerance-like N-terminal domain-containing protein" evidence="1">
    <location>
        <begin position="22"/>
        <end position="142"/>
    </location>
</feature>
<comment type="caution">
    <text evidence="2">The sequence shown here is derived from an EMBL/GenBank/DDBJ whole genome shotgun (WGS) entry which is preliminary data.</text>
</comment>
<gene>
    <name evidence="2" type="ORF">ABR82_03075</name>
</gene>
<evidence type="ECO:0000313" key="3">
    <source>
        <dbReference type="Proteomes" id="UP000051269"/>
    </source>
</evidence>
<organism evidence="2 3">
    <name type="scientific">Verrucomicrobia subdivision 6 bacterium BACL9 MAG-120507-bin52</name>
    <dbReference type="NCBI Taxonomy" id="1655590"/>
    <lineage>
        <taxon>Bacteria</taxon>
        <taxon>Pseudomonadati</taxon>
        <taxon>Verrucomicrobiota</taxon>
        <taxon>Verrucomicrobiia</taxon>
        <taxon>Verrucomicrobiales</taxon>
        <taxon>Verrucomicrobia subdivision 6</taxon>
    </lineage>
</organism>
<protein>
    <recommendedName>
        <fullName evidence="4">Organic solvent tolerance-like N-terminal domain-containing protein</fullName>
    </recommendedName>
</protein>